<reference evidence="9 10" key="1">
    <citation type="journal article" date="2010" name="Stand. Genomic Sci.">
        <title>Complete genome sequence of Haliangium ochraceum type strain (SMP-2).</title>
        <authorList>
            <consortium name="US DOE Joint Genome Institute (JGI-PGF)"/>
            <person name="Ivanova N."/>
            <person name="Daum C."/>
            <person name="Lang E."/>
            <person name="Abt B."/>
            <person name="Kopitz M."/>
            <person name="Saunders E."/>
            <person name="Lapidus A."/>
            <person name="Lucas S."/>
            <person name="Glavina Del Rio T."/>
            <person name="Nolan M."/>
            <person name="Tice H."/>
            <person name="Copeland A."/>
            <person name="Cheng J.F."/>
            <person name="Chen F."/>
            <person name="Bruce D."/>
            <person name="Goodwin L."/>
            <person name="Pitluck S."/>
            <person name="Mavromatis K."/>
            <person name="Pati A."/>
            <person name="Mikhailova N."/>
            <person name="Chen A."/>
            <person name="Palaniappan K."/>
            <person name="Land M."/>
            <person name="Hauser L."/>
            <person name="Chang Y.J."/>
            <person name="Jeffries C.D."/>
            <person name="Detter J.C."/>
            <person name="Brettin T."/>
            <person name="Rohde M."/>
            <person name="Goker M."/>
            <person name="Bristow J."/>
            <person name="Markowitz V."/>
            <person name="Eisen J.A."/>
            <person name="Hugenholtz P."/>
            <person name="Kyrpides N.C."/>
            <person name="Klenk H.P."/>
        </authorList>
    </citation>
    <scope>NUCLEOTIDE SEQUENCE [LARGE SCALE GENOMIC DNA]</scope>
    <source>
        <strain evidence="10">DSM 14365 / CIP 107738 / JCM 11303 / AJ 13395 / SMP-2</strain>
    </source>
</reference>
<dbReference type="SFLD" id="SFLDG01067">
    <property type="entry name" value="SPASM/twitch_domain_containing"/>
    <property type="match status" value="1"/>
</dbReference>
<name>D0LQG8_HALO1</name>
<keyword evidence="10" id="KW-1185">Reference proteome</keyword>
<evidence type="ECO:0000313" key="9">
    <source>
        <dbReference type="EMBL" id="ACY18977.1"/>
    </source>
</evidence>
<keyword evidence="5" id="KW-0560">Oxidoreductase</keyword>
<dbReference type="PANTHER" id="PTHR11228">
    <property type="entry name" value="RADICAL SAM DOMAIN PROTEIN"/>
    <property type="match status" value="1"/>
</dbReference>
<dbReference type="PROSITE" id="PS51918">
    <property type="entry name" value="RADICAL_SAM"/>
    <property type="match status" value="1"/>
</dbReference>
<dbReference type="InterPro" id="IPR017200">
    <property type="entry name" value="PqqE-like"/>
</dbReference>
<dbReference type="PIRSF" id="PIRSF037420">
    <property type="entry name" value="PQQ_syn_pqqE"/>
    <property type="match status" value="1"/>
</dbReference>
<keyword evidence="3" id="KW-0949">S-adenosyl-L-methionine</keyword>
<keyword evidence="2" id="KW-0004">4Fe-4S</keyword>
<feature type="domain" description="Radical SAM core" evidence="8">
    <location>
        <begin position="21"/>
        <end position="237"/>
    </location>
</feature>
<proteinExistence type="predicted"/>
<dbReference type="SFLD" id="SFLDG01387">
    <property type="entry name" value="BtrN-like_SPASM_domain_contain"/>
    <property type="match status" value="1"/>
</dbReference>
<organism evidence="9 10">
    <name type="scientific">Haliangium ochraceum (strain DSM 14365 / JCM 11303 / SMP-2)</name>
    <dbReference type="NCBI Taxonomy" id="502025"/>
    <lineage>
        <taxon>Bacteria</taxon>
        <taxon>Pseudomonadati</taxon>
        <taxon>Myxococcota</taxon>
        <taxon>Polyangia</taxon>
        <taxon>Haliangiales</taxon>
        <taxon>Kofleriaceae</taxon>
        <taxon>Haliangium</taxon>
    </lineage>
</organism>
<comment type="cofactor">
    <cofactor evidence="1">
        <name>[4Fe-4S] cluster</name>
        <dbReference type="ChEBI" id="CHEBI:49883"/>
    </cofactor>
</comment>
<dbReference type="Pfam" id="PF04055">
    <property type="entry name" value="Radical_SAM"/>
    <property type="match status" value="1"/>
</dbReference>
<dbReference type="Gene3D" id="3.20.20.70">
    <property type="entry name" value="Aldolase class I"/>
    <property type="match status" value="1"/>
</dbReference>
<evidence type="ECO:0000256" key="3">
    <source>
        <dbReference type="ARBA" id="ARBA00022691"/>
    </source>
</evidence>
<evidence type="ECO:0000256" key="5">
    <source>
        <dbReference type="ARBA" id="ARBA00023002"/>
    </source>
</evidence>
<dbReference type="InterPro" id="IPR023885">
    <property type="entry name" value="4Fe4S-binding_SPASM_dom"/>
</dbReference>
<dbReference type="InterPro" id="IPR050377">
    <property type="entry name" value="Radical_SAM_PqqE_MftC-like"/>
</dbReference>
<dbReference type="SFLD" id="SFLDG01386">
    <property type="entry name" value="main_SPASM_domain-containing"/>
    <property type="match status" value="1"/>
</dbReference>
<dbReference type="STRING" id="502025.Hoch_6508"/>
<gene>
    <name evidence="9" type="ordered locus">Hoch_6508</name>
</gene>
<evidence type="ECO:0000259" key="8">
    <source>
        <dbReference type="PROSITE" id="PS51918"/>
    </source>
</evidence>
<accession>D0LQG8</accession>
<sequence length="366" mass="42151">MWRALERMRAEGPDSPVRKLHVLGHSPWLSSAKLKLVDACNLRCFMCEYWKGRRRGELSTEEVTRVLDDLRALGCEKVHFTGGELFMRRDVLTLVAHAADLGMRTNLTTNGTLLTRETIKALLEIPVRSVTLSIDAPVARIHDTVRGKKGAHHKTTRSIDRLLRWRKSKTRVRVNTVLSRKNYRSLVEMGDYLRERPVDGWLLIPMDPWNDNDQAMRAEDIRFYNAHVAPILAETVRVPGFDPFVYGRSDADVAFGSEQAWARGHYREHPCRVPWFHTLIDARGDVYPCCMGHERLPKLGNIRERSIADIWHGPDYERFRRDMRHERTAVCHRCDDFLSENRAFDELERSWEQTAGADTGAGGAQP</sequence>
<dbReference type="PANTHER" id="PTHR11228:SF7">
    <property type="entry name" value="PQQA PEPTIDE CYCLASE"/>
    <property type="match status" value="1"/>
</dbReference>
<evidence type="ECO:0000256" key="4">
    <source>
        <dbReference type="ARBA" id="ARBA00022723"/>
    </source>
</evidence>
<dbReference type="CDD" id="cd21109">
    <property type="entry name" value="SPASM"/>
    <property type="match status" value="1"/>
</dbReference>
<evidence type="ECO:0000256" key="1">
    <source>
        <dbReference type="ARBA" id="ARBA00001966"/>
    </source>
</evidence>
<dbReference type="PROSITE" id="PS01305">
    <property type="entry name" value="MOAA_NIFB_PQQE"/>
    <property type="match status" value="1"/>
</dbReference>
<protein>
    <submittedName>
        <fullName evidence="9">Radical SAM domain protein</fullName>
    </submittedName>
</protein>
<dbReference type="GO" id="GO:0051539">
    <property type="term" value="F:4 iron, 4 sulfur cluster binding"/>
    <property type="evidence" value="ECO:0007669"/>
    <property type="project" value="UniProtKB-KW"/>
</dbReference>
<dbReference type="SUPFAM" id="SSF102114">
    <property type="entry name" value="Radical SAM enzymes"/>
    <property type="match status" value="1"/>
</dbReference>
<dbReference type="Pfam" id="PF13186">
    <property type="entry name" value="SPASM"/>
    <property type="match status" value="1"/>
</dbReference>
<dbReference type="GO" id="GO:0046872">
    <property type="term" value="F:metal ion binding"/>
    <property type="evidence" value="ECO:0007669"/>
    <property type="project" value="UniProtKB-KW"/>
</dbReference>
<dbReference type="CDD" id="cd01335">
    <property type="entry name" value="Radical_SAM"/>
    <property type="match status" value="1"/>
</dbReference>
<dbReference type="EMBL" id="CP001804">
    <property type="protein sequence ID" value="ACY18977.1"/>
    <property type="molecule type" value="Genomic_DNA"/>
</dbReference>
<dbReference type="OrthoDB" id="9782387at2"/>
<evidence type="ECO:0000256" key="6">
    <source>
        <dbReference type="ARBA" id="ARBA00023004"/>
    </source>
</evidence>
<keyword evidence="6" id="KW-0408">Iron</keyword>
<evidence type="ECO:0000256" key="2">
    <source>
        <dbReference type="ARBA" id="ARBA00022485"/>
    </source>
</evidence>
<evidence type="ECO:0000256" key="7">
    <source>
        <dbReference type="ARBA" id="ARBA00023014"/>
    </source>
</evidence>
<dbReference type="eggNOG" id="COG0535">
    <property type="taxonomic scope" value="Bacteria"/>
</dbReference>
<dbReference type="InterPro" id="IPR034391">
    <property type="entry name" value="AdoMet-like_SPASM_containing"/>
</dbReference>
<keyword evidence="7" id="KW-0411">Iron-sulfur</keyword>
<evidence type="ECO:0000313" key="10">
    <source>
        <dbReference type="Proteomes" id="UP000001880"/>
    </source>
</evidence>
<dbReference type="InterPro" id="IPR000385">
    <property type="entry name" value="MoaA_NifB_PqqE_Fe-S-bd_CS"/>
</dbReference>
<keyword evidence="4" id="KW-0479">Metal-binding</keyword>
<dbReference type="Proteomes" id="UP000001880">
    <property type="component" value="Chromosome"/>
</dbReference>
<dbReference type="AlphaFoldDB" id="D0LQG8"/>
<dbReference type="KEGG" id="hoh:Hoch_6508"/>
<dbReference type="RefSeq" id="WP_012831569.1">
    <property type="nucleotide sequence ID" value="NC_013440.1"/>
</dbReference>
<dbReference type="HOGENOM" id="CLU_009273_4_2_7"/>
<dbReference type="InterPro" id="IPR013785">
    <property type="entry name" value="Aldolase_TIM"/>
</dbReference>
<dbReference type="GO" id="GO:0016491">
    <property type="term" value="F:oxidoreductase activity"/>
    <property type="evidence" value="ECO:0007669"/>
    <property type="project" value="UniProtKB-KW"/>
</dbReference>
<dbReference type="InterPro" id="IPR058240">
    <property type="entry name" value="rSAM_sf"/>
</dbReference>
<dbReference type="SFLD" id="SFLDS00029">
    <property type="entry name" value="Radical_SAM"/>
    <property type="match status" value="1"/>
</dbReference>
<dbReference type="InterPro" id="IPR007197">
    <property type="entry name" value="rSAM"/>
</dbReference>